<feature type="domain" description="GAF" evidence="1">
    <location>
        <begin position="215"/>
        <end position="364"/>
    </location>
</feature>
<name>A0A267H289_9PLAT</name>
<protein>
    <recommendedName>
        <fullName evidence="1">GAF domain-containing protein</fullName>
    </recommendedName>
</protein>
<comment type="caution">
    <text evidence="2">The sequence shown here is derived from an EMBL/GenBank/DDBJ whole genome shotgun (WGS) entry which is preliminary data.</text>
</comment>
<dbReference type="SMART" id="SM00065">
    <property type="entry name" value="GAF"/>
    <property type="match status" value="1"/>
</dbReference>
<accession>A0A267H289</accession>
<keyword evidence="3" id="KW-1185">Reference proteome</keyword>
<sequence length="511" mass="56295">MPSNWTALLDYFARLGEVLSAEEFESVAIDTIRELLKCHSVRLQFNEASPLSSWRQQQAGEQQKALTFQCSGYARTLAGTGAVTLLDAAAFRDFADEATRLFGAPPPGGCTQGLVIPVGDRSTSHCLLTAYPAEEVTERHRASMESLRRQLDATCSRLIRLASMGFSGSGGRAPATAAADGGALASTPTAAGSAPLLQSDCHPILALCGELYDQDSEHLQLKVIKYLKNRINCETGFLLLVSQDRAHVFCQVVGDSILPDQIHIGAHMNFFETMIESSKSHYLDDIPQEQLADIQSVLGDSVSIRSLLCVPVTSRGASQVVAIACMVNKLSSADFSSVDVDVIHECFRYTSTVLTSTIAFQTERMLKNQTQALLQVAQNIFRKLDDLTVLLREIMAEARNLTQAERCSVFLLDARPTNWLPRCSMDCQPHLTRRRLFREKFSYRTEQKSSNQWRFESPQPTELLATWPPKANYSTSKTPTRIRCSTARWTRTPALGLGTFSASPSKTSTAP</sequence>
<dbReference type="InterPro" id="IPR029016">
    <property type="entry name" value="GAF-like_dom_sf"/>
</dbReference>
<evidence type="ECO:0000313" key="3">
    <source>
        <dbReference type="Proteomes" id="UP000215902"/>
    </source>
</evidence>
<dbReference type="OrthoDB" id="6162589at2759"/>
<organism evidence="2 3">
    <name type="scientific">Macrostomum lignano</name>
    <dbReference type="NCBI Taxonomy" id="282301"/>
    <lineage>
        <taxon>Eukaryota</taxon>
        <taxon>Metazoa</taxon>
        <taxon>Spiralia</taxon>
        <taxon>Lophotrochozoa</taxon>
        <taxon>Platyhelminthes</taxon>
        <taxon>Rhabditophora</taxon>
        <taxon>Macrostomorpha</taxon>
        <taxon>Macrostomida</taxon>
        <taxon>Macrostomidae</taxon>
        <taxon>Macrostomum</taxon>
    </lineage>
</organism>
<dbReference type="SUPFAM" id="SSF55781">
    <property type="entry name" value="GAF domain-like"/>
    <property type="match status" value="2"/>
</dbReference>
<evidence type="ECO:0000313" key="2">
    <source>
        <dbReference type="EMBL" id="PAA92386.1"/>
    </source>
</evidence>
<dbReference type="Gene3D" id="3.30.450.40">
    <property type="match status" value="2"/>
</dbReference>
<evidence type="ECO:0000259" key="1">
    <source>
        <dbReference type="SMART" id="SM00065"/>
    </source>
</evidence>
<proteinExistence type="predicted"/>
<dbReference type="EMBL" id="NIVC01000054">
    <property type="protein sequence ID" value="PAA92386.1"/>
    <property type="molecule type" value="Genomic_DNA"/>
</dbReference>
<reference evidence="2 3" key="1">
    <citation type="submission" date="2017-06" db="EMBL/GenBank/DDBJ databases">
        <title>A platform for efficient transgenesis in Macrostomum lignano, a flatworm model organism for stem cell research.</title>
        <authorList>
            <person name="Berezikov E."/>
        </authorList>
    </citation>
    <scope>NUCLEOTIDE SEQUENCE [LARGE SCALE GENOMIC DNA]</scope>
    <source>
        <strain evidence="2">DV1</strain>
        <tissue evidence="2">Whole organism</tissue>
    </source>
</reference>
<dbReference type="InterPro" id="IPR003018">
    <property type="entry name" value="GAF"/>
</dbReference>
<dbReference type="Proteomes" id="UP000215902">
    <property type="component" value="Unassembled WGS sequence"/>
</dbReference>
<dbReference type="STRING" id="282301.A0A267H289"/>
<dbReference type="AlphaFoldDB" id="A0A267H289"/>
<gene>
    <name evidence="2" type="ORF">BOX15_Mlig014377g1</name>
</gene>